<feature type="DNA-binding region" description="H-T-H motif" evidence="2">
    <location>
        <begin position="25"/>
        <end position="44"/>
    </location>
</feature>
<proteinExistence type="predicted"/>
<organism evidence="4 5">
    <name type="scientific">Natronogracilivirga saccharolytica</name>
    <dbReference type="NCBI Taxonomy" id="2812953"/>
    <lineage>
        <taxon>Bacteria</taxon>
        <taxon>Pseudomonadati</taxon>
        <taxon>Balneolota</taxon>
        <taxon>Balneolia</taxon>
        <taxon>Balneolales</taxon>
        <taxon>Cyclonatronaceae</taxon>
        <taxon>Natronogracilivirga</taxon>
    </lineage>
</organism>
<evidence type="ECO:0000256" key="2">
    <source>
        <dbReference type="PROSITE-ProRule" id="PRU00335"/>
    </source>
</evidence>
<dbReference type="GO" id="GO:0000976">
    <property type="term" value="F:transcription cis-regulatory region binding"/>
    <property type="evidence" value="ECO:0007669"/>
    <property type="project" value="TreeGrafter"/>
</dbReference>
<dbReference type="PRINTS" id="PR00455">
    <property type="entry name" value="HTHTETR"/>
</dbReference>
<dbReference type="Proteomes" id="UP000673975">
    <property type="component" value="Unassembled WGS sequence"/>
</dbReference>
<dbReference type="GO" id="GO:0003700">
    <property type="term" value="F:DNA-binding transcription factor activity"/>
    <property type="evidence" value="ECO:0007669"/>
    <property type="project" value="TreeGrafter"/>
</dbReference>
<feature type="domain" description="HTH tetR-type" evidence="3">
    <location>
        <begin position="2"/>
        <end position="62"/>
    </location>
</feature>
<reference evidence="4" key="1">
    <citation type="submission" date="2021-02" db="EMBL/GenBank/DDBJ databases">
        <title>Natronogracilivirga saccharolytica gen. nov. sp. nov. a new anaerobic, haloalkiliphilic carbohydrate-fermenting bacterium from soda lake and proposing of Cyclonatronumiaceae fam. nov. in the phylum Balneolaeota.</title>
        <authorList>
            <person name="Zhilina T.N."/>
            <person name="Sorokin D.Y."/>
            <person name="Zavarzina D.G."/>
            <person name="Toshchakov S.V."/>
            <person name="Kublanov I.V."/>
        </authorList>
    </citation>
    <scope>NUCLEOTIDE SEQUENCE</scope>
    <source>
        <strain evidence="4">Z-1702</strain>
    </source>
</reference>
<keyword evidence="1 2" id="KW-0238">DNA-binding</keyword>
<dbReference type="InterPro" id="IPR036271">
    <property type="entry name" value="Tet_transcr_reg_TetR-rel_C_sf"/>
</dbReference>
<dbReference type="InterPro" id="IPR001647">
    <property type="entry name" value="HTH_TetR"/>
</dbReference>
<dbReference type="SUPFAM" id="SSF46689">
    <property type="entry name" value="Homeodomain-like"/>
    <property type="match status" value="1"/>
</dbReference>
<gene>
    <name evidence="4" type="ORF">NATSA_13045</name>
</gene>
<sequence>MSDKKQKILDVAEKLIAAHGYRSTTTRMIAEHAGVNVAMLAYYFGSKELLLRELLDRHTAAVKELLDVISSEKAPAAETFRKFLFSYVDYSFQNPRPVIIAIREIGLLNQRPEIMRNLQKTMLEVHGMFIEVLGTAMKTGELRNIDIELSVLTFSSTIESYVVNAFMFDEAFPFLGIEQRSPDIMKERLKSHLSMLLENLMKESES</sequence>
<evidence type="ECO:0000313" key="4">
    <source>
        <dbReference type="EMBL" id="MBP3193596.1"/>
    </source>
</evidence>
<comment type="caution">
    <text evidence="4">The sequence shown here is derived from an EMBL/GenBank/DDBJ whole genome shotgun (WGS) entry which is preliminary data.</text>
</comment>
<keyword evidence="5" id="KW-1185">Reference proteome</keyword>
<evidence type="ECO:0000313" key="5">
    <source>
        <dbReference type="Proteomes" id="UP000673975"/>
    </source>
</evidence>
<dbReference type="InterPro" id="IPR050109">
    <property type="entry name" value="HTH-type_TetR-like_transc_reg"/>
</dbReference>
<dbReference type="AlphaFoldDB" id="A0A8J7UUG0"/>
<name>A0A8J7UUG0_9BACT</name>
<dbReference type="RefSeq" id="WP_210513054.1">
    <property type="nucleotide sequence ID" value="NZ_JAFIDN010000012.1"/>
</dbReference>
<accession>A0A8J7UUG0</accession>
<dbReference type="Gene3D" id="1.10.357.10">
    <property type="entry name" value="Tetracycline Repressor, domain 2"/>
    <property type="match status" value="1"/>
</dbReference>
<evidence type="ECO:0000259" key="3">
    <source>
        <dbReference type="PROSITE" id="PS50977"/>
    </source>
</evidence>
<dbReference type="Pfam" id="PF00440">
    <property type="entry name" value="TetR_N"/>
    <property type="match status" value="1"/>
</dbReference>
<dbReference type="PANTHER" id="PTHR30055:SF226">
    <property type="entry name" value="HTH-TYPE TRANSCRIPTIONAL REGULATOR PKSA"/>
    <property type="match status" value="1"/>
</dbReference>
<dbReference type="PROSITE" id="PS50977">
    <property type="entry name" value="HTH_TETR_2"/>
    <property type="match status" value="1"/>
</dbReference>
<evidence type="ECO:0000256" key="1">
    <source>
        <dbReference type="ARBA" id="ARBA00023125"/>
    </source>
</evidence>
<dbReference type="SUPFAM" id="SSF48498">
    <property type="entry name" value="Tetracyclin repressor-like, C-terminal domain"/>
    <property type="match status" value="1"/>
</dbReference>
<protein>
    <submittedName>
        <fullName evidence="4">TetR/AcrR family transcriptional regulator</fullName>
    </submittedName>
</protein>
<dbReference type="EMBL" id="JAFIDN010000012">
    <property type="protein sequence ID" value="MBP3193596.1"/>
    <property type="molecule type" value="Genomic_DNA"/>
</dbReference>
<dbReference type="PANTHER" id="PTHR30055">
    <property type="entry name" value="HTH-TYPE TRANSCRIPTIONAL REGULATOR RUTR"/>
    <property type="match status" value="1"/>
</dbReference>
<dbReference type="InterPro" id="IPR009057">
    <property type="entry name" value="Homeodomain-like_sf"/>
</dbReference>